<name>X1PRT6_9ZZZZ</name>
<proteinExistence type="predicted"/>
<gene>
    <name evidence="1" type="ORF">S06H3_43308</name>
</gene>
<evidence type="ECO:0000313" key="1">
    <source>
        <dbReference type="EMBL" id="GAI45226.1"/>
    </source>
</evidence>
<organism evidence="1">
    <name type="scientific">marine sediment metagenome</name>
    <dbReference type="NCBI Taxonomy" id="412755"/>
    <lineage>
        <taxon>unclassified sequences</taxon>
        <taxon>metagenomes</taxon>
        <taxon>ecological metagenomes</taxon>
    </lineage>
</organism>
<protein>
    <submittedName>
        <fullName evidence="1">Uncharacterized protein</fullName>
    </submittedName>
</protein>
<dbReference type="AlphaFoldDB" id="X1PRT6"/>
<comment type="caution">
    <text evidence="1">The sequence shown here is derived from an EMBL/GenBank/DDBJ whole genome shotgun (WGS) entry which is preliminary data.</text>
</comment>
<accession>X1PRT6</accession>
<reference evidence="1" key="1">
    <citation type="journal article" date="2014" name="Front. Microbiol.">
        <title>High frequency of phylogenetically diverse reductive dehalogenase-homologous genes in deep subseafloor sedimentary metagenomes.</title>
        <authorList>
            <person name="Kawai M."/>
            <person name="Futagami T."/>
            <person name="Toyoda A."/>
            <person name="Takaki Y."/>
            <person name="Nishi S."/>
            <person name="Hori S."/>
            <person name="Arai W."/>
            <person name="Tsubouchi T."/>
            <person name="Morono Y."/>
            <person name="Uchiyama I."/>
            <person name="Ito T."/>
            <person name="Fujiyama A."/>
            <person name="Inagaki F."/>
            <person name="Takami H."/>
        </authorList>
    </citation>
    <scope>NUCLEOTIDE SEQUENCE</scope>
    <source>
        <strain evidence="1">Expedition CK06-06</strain>
    </source>
</reference>
<sequence>MDLNEFEGVTVEDGYLIVRVPADSDPQRSRSGKSLINFSTRGNMLLPDGSKVGINWYR</sequence>
<dbReference type="EMBL" id="BARV01026853">
    <property type="protein sequence ID" value="GAI45226.1"/>
    <property type="molecule type" value="Genomic_DNA"/>
</dbReference>